<dbReference type="RefSeq" id="WP_347689791.1">
    <property type="nucleotide sequence ID" value="NZ_JBDPZN010000002.1"/>
</dbReference>
<keyword evidence="1" id="KW-0732">Signal</keyword>
<dbReference type="SUPFAM" id="SSF81901">
    <property type="entry name" value="HCP-like"/>
    <property type="match status" value="1"/>
</dbReference>
<keyword evidence="3" id="KW-1185">Reference proteome</keyword>
<evidence type="ECO:0000313" key="3">
    <source>
        <dbReference type="Proteomes" id="UP001477278"/>
    </source>
</evidence>
<sequence>MVKIFLFAFFIVISFANAAGPRWDNSIDIDDPNLAINVAAEQCQKSLINAPEKLELWCEKAINMGYWRGLVPLSLHTGNGERLLKKATKRVNAKDPTAYSTLAWIYEGGMFVDQDINYAISLHKEFLALDVELPKSSVTATHEELAKLYKIQQNWLSVSKHAQYVFDNTTFEFNKEHAARLMKLAQDKLVDQGHSKR</sequence>
<feature type="chain" id="PRO_5046828279" description="Sel1 repeat family protein" evidence="1">
    <location>
        <begin position="19"/>
        <end position="197"/>
    </location>
</feature>
<proteinExistence type="predicted"/>
<reference evidence="2 3" key="1">
    <citation type="submission" date="2024-05" db="EMBL/GenBank/DDBJ databases">
        <title>Genome sequencing of Marine Estuary Bacteria, Shewanella vesiculosa and S. baltica, and Pseudomonas syringae.</title>
        <authorList>
            <person name="Gurung A."/>
            <person name="Maclea K.S."/>
        </authorList>
    </citation>
    <scope>NUCLEOTIDE SEQUENCE [LARGE SCALE GENOMIC DNA]</scope>
    <source>
        <strain evidence="2 3">1A</strain>
    </source>
</reference>
<gene>
    <name evidence="2" type="ORF">ABHN84_05720</name>
</gene>
<comment type="caution">
    <text evidence="2">The sequence shown here is derived from an EMBL/GenBank/DDBJ whole genome shotgun (WGS) entry which is preliminary data.</text>
</comment>
<protein>
    <recommendedName>
        <fullName evidence="4">Sel1 repeat family protein</fullName>
    </recommendedName>
</protein>
<dbReference type="EMBL" id="JBDPZN010000002">
    <property type="protein sequence ID" value="MEO3681792.1"/>
    <property type="molecule type" value="Genomic_DNA"/>
</dbReference>
<evidence type="ECO:0008006" key="4">
    <source>
        <dbReference type="Google" id="ProtNLM"/>
    </source>
</evidence>
<name>A0ABV0FLV4_9GAMM</name>
<feature type="signal peptide" evidence="1">
    <location>
        <begin position="1"/>
        <end position="18"/>
    </location>
</feature>
<dbReference type="Proteomes" id="UP001477278">
    <property type="component" value="Unassembled WGS sequence"/>
</dbReference>
<accession>A0ABV0FLV4</accession>
<evidence type="ECO:0000256" key="1">
    <source>
        <dbReference type="SAM" id="SignalP"/>
    </source>
</evidence>
<evidence type="ECO:0000313" key="2">
    <source>
        <dbReference type="EMBL" id="MEO3681792.1"/>
    </source>
</evidence>
<organism evidence="2 3">
    <name type="scientific">Shewanella vesiculosa</name>
    <dbReference type="NCBI Taxonomy" id="518738"/>
    <lineage>
        <taxon>Bacteria</taxon>
        <taxon>Pseudomonadati</taxon>
        <taxon>Pseudomonadota</taxon>
        <taxon>Gammaproteobacteria</taxon>
        <taxon>Alteromonadales</taxon>
        <taxon>Shewanellaceae</taxon>
        <taxon>Shewanella</taxon>
    </lineage>
</organism>